<dbReference type="PANTHER" id="PTHR42773:SF1">
    <property type="entry name" value="METALLO-BETA-LACTAMASE FAMILY PROTEIN"/>
    <property type="match status" value="1"/>
</dbReference>
<dbReference type="STRING" id="1210089.GCA_001613165_02232"/>
<protein>
    <submittedName>
        <fullName evidence="2">Metallo-beta-lactamase superfamily protein</fullName>
    </submittedName>
</protein>
<dbReference type="InterPro" id="IPR001279">
    <property type="entry name" value="Metallo-B-lactamas"/>
</dbReference>
<evidence type="ECO:0000313" key="2">
    <source>
        <dbReference type="EMBL" id="RDI55384.1"/>
    </source>
</evidence>
<gene>
    <name evidence="2" type="ORF">DFR68_101217</name>
</gene>
<dbReference type="AlphaFoldDB" id="A0A370HDS4"/>
<organism evidence="2 3">
    <name type="scientific">Nocardia mexicana</name>
    <dbReference type="NCBI Taxonomy" id="279262"/>
    <lineage>
        <taxon>Bacteria</taxon>
        <taxon>Bacillati</taxon>
        <taxon>Actinomycetota</taxon>
        <taxon>Actinomycetes</taxon>
        <taxon>Mycobacteriales</taxon>
        <taxon>Nocardiaceae</taxon>
        <taxon>Nocardia</taxon>
    </lineage>
</organism>
<dbReference type="Proteomes" id="UP000255355">
    <property type="component" value="Unassembled WGS sequence"/>
</dbReference>
<evidence type="ECO:0000259" key="1">
    <source>
        <dbReference type="Pfam" id="PF00753"/>
    </source>
</evidence>
<dbReference type="EMBL" id="QQAZ01000001">
    <property type="protein sequence ID" value="RDI55384.1"/>
    <property type="molecule type" value="Genomic_DNA"/>
</dbReference>
<sequence>MKQLAENLWETETESPFPGLTTRAYLWTRPEGNVLFYNTTHAAELDRMQELGGIADQYLSHQDEITPTLATIRERFGAKLHIHKGDAEHVTQTTVDDPFDSRHTAPAGFEVIPTPGHTPGSACYLATISGKTYLFTGDTLVRNPEGKWWAGFLEGHSDRETLLGSLTVLADLTPDVVVSSAFMGDSGVTELGDRVWSECVAQARAPLAAGETPEWG</sequence>
<name>A0A370HDS4_9NOCA</name>
<dbReference type="SUPFAM" id="SSF56281">
    <property type="entry name" value="Metallo-hydrolase/oxidoreductase"/>
    <property type="match status" value="1"/>
</dbReference>
<comment type="caution">
    <text evidence="2">The sequence shown here is derived from an EMBL/GenBank/DDBJ whole genome shotgun (WGS) entry which is preliminary data.</text>
</comment>
<dbReference type="InterPro" id="IPR036866">
    <property type="entry name" value="RibonucZ/Hydroxyglut_hydro"/>
</dbReference>
<dbReference type="Gene3D" id="3.60.15.10">
    <property type="entry name" value="Ribonuclease Z/Hydroxyacylglutathione hydrolase-like"/>
    <property type="match status" value="1"/>
</dbReference>
<keyword evidence="3" id="KW-1185">Reference proteome</keyword>
<reference evidence="2 3" key="1">
    <citation type="submission" date="2018-07" db="EMBL/GenBank/DDBJ databases">
        <title>Genomic Encyclopedia of Type Strains, Phase IV (KMG-IV): sequencing the most valuable type-strain genomes for metagenomic binning, comparative biology and taxonomic classification.</title>
        <authorList>
            <person name="Goeker M."/>
        </authorList>
    </citation>
    <scope>NUCLEOTIDE SEQUENCE [LARGE SCALE GENOMIC DNA]</scope>
    <source>
        <strain evidence="2 3">DSM 44952</strain>
    </source>
</reference>
<dbReference type="OrthoDB" id="9802991at2"/>
<dbReference type="RefSeq" id="WP_068017642.1">
    <property type="nucleotide sequence ID" value="NZ_QQAZ01000001.1"/>
</dbReference>
<accession>A0A370HDS4</accession>
<proteinExistence type="predicted"/>
<dbReference type="PANTHER" id="PTHR42773">
    <property type="entry name" value="METALLO-BETA-LACTAMASE-RELATED"/>
    <property type="match status" value="1"/>
</dbReference>
<evidence type="ECO:0000313" key="3">
    <source>
        <dbReference type="Proteomes" id="UP000255355"/>
    </source>
</evidence>
<feature type="domain" description="Metallo-beta-lactamase" evidence="1">
    <location>
        <begin position="73"/>
        <end position="179"/>
    </location>
</feature>
<dbReference type="Pfam" id="PF00753">
    <property type="entry name" value="Lactamase_B"/>
    <property type="match status" value="1"/>
</dbReference>